<dbReference type="Gene3D" id="1.25.40.10">
    <property type="entry name" value="Tetratricopeptide repeat domain"/>
    <property type="match status" value="2"/>
</dbReference>
<sequence>MNIAQVVVGDTGGVDEGLVTLAAPVGERDWRVPLRGREALVGKLVGVWDQGADGLVHVLHGMSGCGKTAVALELLVRVQGGGQAAERVWWVDARHAAGFVARMRAVARQVGVQEVRAGGVADALWERLGGAGYRWLLVVDGVDDVSLLDGPGGMAAGTGWIRPHRCGLGMVVVTSGCGMGRLWGGGAVLHAVGPLSAEDAAGVLLDHAGGGGTRVQARALARRLGGLPLALRIAASYVSEVAGMPEALRNGGVPTDFAAFQAALDEYGAGVNPAGAVAETWRMSVELLHRQGLVHAQYVVAVLAAFAPAPIPYTVLLQPAVLAVLPGGEGLDGTTVWRTLRELAALQLVDLDVSAPADEGPLCVSLHPLIRDIARAGTQSGAVVALMEQALRLPEVRRSPQDPESWPLWRALVPHCLDLLRWARSEAVGFSRAERTVCAEAAERAALFLQVQGMYRQAHESLEDVLALRAALGADEVATASTRHTLAVTLHSLGKWDAAQELYEQVWHAVAAREGSTHPRALAARHELGRLLVDRGQLAEAQGHLQVVREAREATGGAEHPDALNARHELARVLHLLEQWPQACSEYEALLAAQRRVLGAGHPRTVTAWHNYACLLQDMGQPQEARTQCAGVLKARQTLHGDDHLSTLNTKFLMAVILWALDRQQQARQALAEVEARSRRQLGDAHPLTLLCEERLQRWVAVSASDC</sequence>
<reference evidence="2" key="1">
    <citation type="submission" date="2023-07" db="EMBL/GenBank/DDBJ databases">
        <title>Whole genome shotgun sequence of Streptomyces cacaoi subsp. asoensis NBRC 13813.</title>
        <authorList>
            <person name="Komaki H."/>
            <person name="Tamura T."/>
        </authorList>
    </citation>
    <scope>NUCLEOTIDE SEQUENCE [LARGE SCALE GENOMIC DNA]</scope>
    <source>
        <strain evidence="2">NBRC 13813</strain>
    </source>
</reference>
<dbReference type="InterPro" id="IPR027417">
    <property type="entry name" value="P-loop_NTPase"/>
</dbReference>
<dbReference type="PANTHER" id="PTHR46082">
    <property type="entry name" value="ATP/GTP-BINDING PROTEIN-RELATED"/>
    <property type="match status" value="1"/>
</dbReference>
<dbReference type="Gene3D" id="3.40.50.300">
    <property type="entry name" value="P-loop containing nucleotide triphosphate hydrolases"/>
    <property type="match status" value="1"/>
</dbReference>
<comment type="caution">
    <text evidence="1">The sequence shown here is derived from an EMBL/GenBank/DDBJ whole genome shotgun (WGS) entry which is preliminary data.</text>
</comment>
<evidence type="ECO:0008006" key="3">
    <source>
        <dbReference type="Google" id="ProtNLM"/>
    </source>
</evidence>
<accession>A0ABQ3SCB3</accession>
<dbReference type="PANTHER" id="PTHR46082:SF6">
    <property type="entry name" value="AAA+ ATPASE DOMAIN-CONTAINING PROTEIN-RELATED"/>
    <property type="match status" value="1"/>
</dbReference>
<dbReference type="Proteomes" id="UP000649259">
    <property type="component" value="Unassembled WGS sequence"/>
</dbReference>
<organism evidence="1 2">
    <name type="scientific">Streptomyces asoensis</name>
    <dbReference type="NCBI Taxonomy" id="249586"/>
    <lineage>
        <taxon>Bacteria</taxon>
        <taxon>Bacillati</taxon>
        <taxon>Actinomycetota</taxon>
        <taxon>Actinomycetes</taxon>
        <taxon>Kitasatosporales</taxon>
        <taxon>Streptomycetaceae</taxon>
        <taxon>Streptomyces</taxon>
    </lineage>
</organism>
<dbReference type="PRINTS" id="PR00364">
    <property type="entry name" value="DISEASERSIST"/>
</dbReference>
<evidence type="ECO:0000313" key="2">
    <source>
        <dbReference type="Proteomes" id="UP000649259"/>
    </source>
</evidence>
<name>A0ABQ3SCB3_9ACTN</name>
<dbReference type="SUPFAM" id="SSF52540">
    <property type="entry name" value="P-loop containing nucleoside triphosphate hydrolases"/>
    <property type="match status" value="1"/>
</dbReference>
<dbReference type="SUPFAM" id="SSF48452">
    <property type="entry name" value="TPR-like"/>
    <property type="match status" value="2"/>
</dbReference>
<dbReference type="EMBL" id="BNEB01000006">
    <property type="protein sequence ID" value="GHI65773.1"/>
    <property type="molecule type" value="Genomic_DNA"/>
</dbReference>
<dbReference type="InterPro" id="IPR011990">
    <property type="entry name" value="TPR-like_helical_dom_sf"/>
</dbReference>
<gene>
    <name evidence="1" type="ORF">Saso_74230</name>
</gene>
<dbReference type="Pfam" id="PF13424">
    <property type="entry name" value="TPR_12"/>
    <property type="match status" value="2"/>
</dbReference>
<dbReference type="RefSeq" id="WP_229901578.1">
    <property type="nucleotide sequence ID" value="NZ_BMSI01000021.1"/>
</dbReference>
<protein>
    <recommendedName>
        <fullName evidence="3">NB-ARC domain-containing protein</fullName>
    </recommendedName>
</protein>
<proteinExistence type="predicted"/>
<dbReference type="InterPro" id="IPR053137">
    <property type="entry name" value="NLR-like"/>
</dbReference>
<dbReference type="GeneID" id="91475175"/>
<keyword evidence="2" id="KW-1185">Reference proteome</keyword>
<dbReference type="Pfam" id="PF13374">
    <property type="entry name" value="TPR_10"/>
    <property type="match status" value="1"/>
</dbReference>
<evidence type="ECO:0000313" key="1">
    <source>
        <dbReference type="EMBL" id="GHI65773.1"/>
    </source>
</evidence>